<protein>
    <submittedName>
        <fullName evidence="1">Uncharacterized protein</fullName>
    </submittedName>
</protein>
<dbReference type="AlphaFoldDB" id="A0A4Q9LRB4"/>
<keyword evidence="2" id="KW-1185">Reference proteome</keyword>
<sequence>MLKFVKIDLIFIFDKCKKKITFIKAGIKFRDSLQIVETEKLRKYDLLANELDLIYKCPNAEDSWERASMGIV</sequence>
<proteinExistence type="predicted"/>
<comment type="caution">
    <text evidence="1">The sequence shown here is derived from an EMBL/GenBank/DDBJ whole genome shotgun (WGS) entry which is preliminary data.</text>
</comment>
<gene>
    <name evidence="1" type="ORF">CWI38_1540p0030</name>
</gene>
<evidence type="ECO:0000313" key="1">
    <source>
        <dbReference type="EMBL" id="TBU10807.1"/>
    </source>
</evidence>
<dbReference type="EMBL" id="PITK01001540">
    <property type="protein sequence ID" value="TBU10807.1"/>
    <property type="molecule type" value="Genomic_DNA"/>
</dbReference>
<organism evidence="1 2">
    <name type="scientific">Hamiltosporidium tvaerminnensis</name>
    <dbReference type="NCBI Taxonomy" id="1176355"/>
    <lineage>
        <taxon>Eukaryota</taxon>
        <taxon>Fungi</taxon>
        <taxon>Fungi incertae sedis</taxon>
        <taxon>Microsporidia</taxon>
        <taxon>Dubosqiidae</taxon>
        <taxon>Hamiltosporidium</taxon>
    </lineage>
</organism>
<dbReference type="Proteomes" id="UP000292282">
    <property type="component" value="Unassembled WGS sequence"/>
</dbReference>
<dbReference type="VEuPathDB" id="MicrosporidiaDB:CWI38_1540p0030"/>
<reference evidence="1 2" key="1">
    <citation type="submission" date="2017-12" db="EMBL/GenBank/DDBJ databases">
        <authorList>
            <person name="Pombert J.-F."/>
            <person name="Haag K.L."/>
            <person name="Ebert D."/>
        </authorList>
    </citation>
    <scope>NUCLEOTIDE SEQUENCE [LARGE SCALE GENOMIC DNA]</scope>
    <source>
        <strain evidence="1">IL-G-3</strain>
    </source>
</reference>
<name>A0A4Q9LRB4_9MICR</name>
<accession>A0A4Q9LRB4</accession>
<evidence type="ECO:0000313" key="2">
    <source>
        <dbReference type="Proteomes" id="UP000292282"/>
    </source>
</evidence>